<feature type="signal peptide" evidence="1">
    <location>
        <begin position="1"/>
        <end position="18"/>
    </location>
</feature>
<keyword evidence="1" id="KW-0732">Signal</keyword>
<comment type="caution">
    <text evidence="2">The sequence shown here is derived from an EMBL/GenBank/DDBJ whole genome shotgun (WGS) entry which is preliminary data.</text>
</comment>
<dbReference type="SUPFAM" id="SSF56925">
    <property type="entry name" value="OMPA-like"/>
    <property type="match status" value="1"/>
</dbReference>
<proteinExistence type="predicted"/>
<reference evidence="2" key="1">
    <citation type="submission" date="2022-03" db="EMBL/GenBank/DDBJ databases">
        <authorList>
            <person name="Woo C.Y."/>
        </authorList>
    </citation>
    <scope>NUCLEOTIDE SEQUENCE</scope>
    <source>
        <strain evidence="2">CYS-01</strain>
    </source>
</reference>
<protein>
    <recommendedName>
        <fullName evidence="4">Outer membrane protein beta-barrel domain-containing protein</fullName>
    </recommendedName>
</protein>
<feature type="chain" id="PRO_5045286891" description="Outer membrane protein beta-barrel domain-containing protein" evidence="1">
    <location>
        <begin position="19"/>
        <end position="236"/>
    </location>
</feature>
<dbReference type="Proteomes" id="UP001165460">
    <property type="component" value="Unassembled WGS sequence"/>
</dbReference>
<dbReference type="EMBL" id="JALGBH010000001">
    <property type="protein sequence ID" value="MCJ0741641.1"/>
    <property type="molecule type" value="Genomic_DNA"/>
</dbReference>
<evidence type="ECO:0000256" key="1">
    <source>
        <dbReference type="SAM" id="SignalP"/>
    </source>
</evidence>
<dbReference type="Gene3D" id="2.40.160.20">
    <property type="match status" value="1"/>
</dbReference>
<dbReference type="InterPro" id="IPR011250">
    <property type="entry name" value="OMP/PagP_B-barrel"/>
</dbReference>
<dbReference type="RefSeq" id="WP_243358981.1">
    <property type="nucleotide sequence ID" value="NZ_JALGBH010000001.1"/>
</dbReference>
<evidence type="ECO:0000313" key="3">
    <source>
        <dbReference type="Proteomes" id="UP001165460"/>
    </source>
</evidence>
<evidence type="ECO:0008006" key="4">
    <source>
        <dbReference type="Google" id="ProtNLM"/>
    </source>
</evidence>
<evidence type="ECO:0000313" key="2">
    <source>
        <dbReference type="EMBL" id="MCJ0741641.1"/>
    </source>
</evidence>
<organism evidence="2 3">
    <name type="scientific">Pedobacter montanisoli</name>
    <dbReference type="NCBI Taxonomy" id="2923277"/>
    <lineage>
        <taxon>Bacteria</taxon>
        <taxon>Pseudomonadati</taxon>
        <taxon>Bacteroidota</taxon>
        <taxon>Sphingobacteriia</taxon>
        <taxon>Sphingobacteriales</taxon>
        <taxon>Sphingobacteriaceae</taxon>
        <taxon>Pedobacter</taxon>
    </lineage>
</organism>
<accession>A0ABS9ZSR7</accession>
<keyword evidence="3" id="KW-1185">Reference proteome</keyword>
<name>A0ABS9ZSR7_9SPHI</name>
<gene>
    <name evidence="2" type="ORF">MMF97_02880</name>
</gene>
<sequence>MKNFIILPMLFWVGSLFAQNPVQPPKDDVVSFSHFRVAFSGGYSYLLGKISKDATAEERSYIQGLKSGTNYGIDISYYVKPTWAIGLKLNQFKSSNQGNGFLTDNSGQVIASGKVEDHLTYTFVGPSLLGKYSTVNDRHSFLFGVALGYLDYNNKVNSVGRLATITGGTFGSAVDVGYDLKVAKSIAIGAQLSLVGGVLSKINVDNGTTVVTKNLEQDQKENMGRIDFSLGARFFF</sequence>